<evidence type="ECO:0000256" key="3">
    <source>
        <dbReference type="ARBA" id="ARBA00023157"/>
    </source>
</evidence>
<dbReference type="SUPFAM" id="SSF49503">
    <property type="entry name" value="Cupredoxins"/>
    <property type="match status" value="1"/>
</dbReference>
<name>A0AA38ZXX4_VITRO</name>
<dbReference type="PANTHER" id="PTHR33021">
    <property type="entry name" value="BLUE COPPER PROTEIN"/>
    <property type="match status" value="1"/>
</dbReference>
<dbReference type="PANTHER" id="PTHR33021:SF469">
    <property type="entry name" value="PHYTOCYANIN DOMAIN-CONTAINING PROTEIN"/>
    <property type="match status" value="1"/>
</dbReference>
<evidence type="ECO:0000256" key="1">
    <source>
        <dbReference type="ARBA" id="ARBA00022723"/>
    </source>
</evidence>
<keyword evidence="3" id="KW-1015">Disulfide bond</keyword>
<dbReference type="InterPro" id="IPR008972">
    <property type="entry name" value="Cupredoxin"/>
</dbReference>
<organism evidence="8 9">
    <name type="scientific">Vitis rotundifolia</name>
    <name type="common">Muscadine grape</name>
    <dbReference type="NCBI Taxonomy" id="103349"/>
    <lineage>
        <taxon>Eukaryota</taxon>
        <taxon>Viridiplantae</taxon>
        <taxon>Streptophyta</taxon>
        <taxon>Embryophyta</taxon>
        <taxon>Tracheophyta</taxon>
        <taxon>Spermatophyta</taxon>
        <taxon>Magnoliopsida</taxon>
        <taxon>eudicotyledons</taxon>
        <taxon>Gunneridae</taxon>
        <taxon>Pentapetalae</taxon>
        <taxon>rosids</taxon>
        <taxon>Vitales</taxon>
        <taxon>Vitaceae</taxon>
        <taxon>Viteae</taxon>
        <taxon>Vitis</taxon>
    </lineage>
</organism>
<evidence type="ECO:0000256" key="5">
    <source>
        <dbReference type="ARBA" id="ARBA00082491"/>
    </source>
</evidence>
<feature type="domain" description="Phytocyanin" evidence="7">
    <location>
        <begin position="33"/>
        <end position="129"/>
    </location>
</feature>
<dbReference type="GO" id="GO:0046872">
    <property type="term" value="F:metal ion binding"/>
    <property type="evidence" value="ECO:0007669"/>
    <property type="project" value="UniProtKB-KW"/>
</dbReference>
<evidence type="ECO:0000313" key="9">
    <source>
        <dbReference type="Proteomes" id="UP001168098"/>
    </source>
</evidence>
<dbReference type="Gene3D" id="2.60.40.420">
    <property type="entry name" value="Cupredoxins - blue copper proteins"/>
    <property type="match status" value="1"/>
</dbReference>
<feature type="signal peptide" evidence="6">
    <location>
        <begin position="1"/>
        <end position="32"/>
    </location>
</feature>
<dbReference type="GO" id="GO:0009055">
    <property type="term" value="F:electron transfer activity"/>
    <property type="evidence" value="ECO:0007669"/>
    <property type="project" value="InterPro"/>
</dbReference>
<gene>
    <name evidence="8" type="ORF">PVL29_009145</name>
</gene>
<keyword evidence="6" id="KW-0732">Signal</keyword>
<evidence type="ECO:0000256" key="6">
    <source>
        <dbReference type="SAM" id="SignalP"/>
    </source>
</evidence>
<keyword evidence="9" id="KW-1185">Reference proteome</keyword>
<evidence type="ECO:0000313" key="8">
    <source>
        <dbReference type="EMBL" id="KAJ9697232.1"/>
    </source>
</evidence>
<dbReference type="EMBL" id="JARBHA010000007">
    <property type="protein sequence ID" value="KAJ9697232.1"/>
    <property type="molecule type" value="Genomic_DNA"/>
</dbReference>
<dbReference type="CDD" id="cd11013">
    <property type="entry name" value="Plantacyanin"/>
    <property type="match status" value="1"/>
</dbReference>
<sequence length="129" mass="13835">MALQGRCSANHAIALTAILLVFVLLHVKASQATTFMVGDSSGWTFNMNNWASGKKFKAGDKLVFKYNPSFHNVVATDEDGYNGCSTASPSSKVYSTGNDAVKLLKGHNYFICGVPGHCDMGLKIRVNAS</sequence>
<dbReference type="FunFam" id="2.60.40.420:FF:000013">
    <property type="entry name" value="basic blue protein-like"/>
    <property type="match status" value="1"/>
</dbReference>
<feature type="chain" id="PRO_5041241385" description="Basic blue protein" evidence="6">
    <location>
        <begin position="33"/>
        <end position="129"/>
    </location>
</feature>
<comment type="caution">
    <text evidence="8">The sequence shown here is derived from an EMBL/GenBank/DDBJ whole genome shotgun (WGS) entry which is preliminary data.</text>
</comment>
<dbReference type="PROSITE" id="PS51485">
    <property type="entry name" value="PHYTOCYANIN"/>
    <property type="match status" value="1"/>
</dbReference>
<dbReference type="GO" id="GO:0005886">
    <property type="term" value="C:plasma membrane"/>
    <property type="evidence" value="ECO:0007669"/>
    <property type="project" value="TreeGrafter"/>
</dbReference>
<keyword evidence="2" id="KW-0186">Copper</keyword>
<evidence type="ECO:0000259" key="7">
    <source>
        <dbReference type="PROSITE" id="PS51485"/>
    </source>
</evidence>
<accession>A0AA38ZXX4</accession>
<dbReference type="Pfam" id="PF02298">
    <property type="entry name" value="Cu_bind_like"/>
    <property type="match status" value="1"/>
</dbReference>
<dbReference type="AlphaFoldDB" id="A0AA38ZXX4"/>
<dbReference type="InterPro" id="IPR039391">
    <property type="entry name" value="Phytocyanin-like"/>
</dbReference>
<keyword evidence="1" id="KW-0479">Metal-binding</keyword>
<dbReference type="InterPro" id="IPR041844">
    <property type="entry name" value="Plantacyanin"/>
</dbReference>
<proteinExistence type="predicted"/>
<dbReference type="InterPro" id="IPR003245">
    <property type="entry name" value="Phytocyanin_dom"/>
</dbReference>
<protein>
    <recommendedName>
        <fullName evidence="4">Basic blue protein</fullName>
    </recommendedName>
    <alternativeName>
        <fullName evidence="5">Plantacyanin</fullName>
    </alternativeName>
</protein>
<dbReference type="Proteomes" id="UP001168098">
    <property type="component" value="Unassembled WGS sequence"/>
</dbReference>
<evidence type="ECO:0000256" key="2">
    <source>
        <dbReference type="ARBA" id="ARBA00023008"/>
    </source>
</evidence>
<evidence type="ECO:0000256" key="4">
    <source>
        <dbReference type="ARBA" id="ARBA00071970"/>
    </source>
</evidence>
<reference evidence="8 9" key="1">
    <citation type="journal article" date="2023" name="BMC Biotechnol.">
        <title>Vitis rotundifolia cv Carlos genome sequencing.</title>
        <authorList>
            <person name="Huff M."/>
            <person name="Hulse-Kemp A."/>
            <person name="Scheffler B."/>
            <person name="Youngblood R."/>
            <person name="Simpson S."/>
            <person name="Babiker E."/>
            <person name="Staton M."/>
        </authorList>
    </citation>
    <scope>NUCLEOTIDE SEQUENCE [LARGE SCALE GENOMIC DNA]</scope>
    <source>
        <tissue evidence="8">Leaf</tissue>
    </source>
</reference>